<feature type="chain" id="PRO_5044841000" description="DUF7640 domain-containing protein" evidence="2">
    <location>
        <begin position="22"/>
        <end position="351"/>
    </location>
</feature>
<dbReference type="AlphaFoldDB" id="A0ABD3MMY4"/>
<gene>
    <name evidence="4" type="ORF">ACHAW5_000265</name>
</gene>
<feature type="compositionally biased region" description="Polar residues" evidence="1">
    <location>
        <begin position="84"/>
        <end position="93"/>
    </location>
</feature>
<feature type="region of interest" description="Disordered" evidence="1">
    <location>
        <begin position="25"/>
        <end position="119"/>
    </location>
</feature>
<dbReference type="Proteomes" id="UP001530315">
    <property type="component" value="Unassembled WGS sequence"/>
</dbReference>
<feature type="signal peptide" evidence="2">
    <location>
        <begin position="1"/>
        <end position="21"/>
    </location>
</feature>
<feature type="compositionally biased region" description="Polar residues" evidence="1">
    <location>
        <begin position="100"/>
        <end position="119"/>
    </location>
</feature>
<keyword evidence="5" id="KW-1185">Reference proteome</keyword>
<keyword evidence="2" id="KW-0732">Signal</keyword>
<name>A0ABD3MMY4_9STRA</name>
<feature type="compositionally biased region" description="Basic and acidic residues" evidence="1">
    <location>
        <begin position="55"/>
        <end position="75"/>
    </location>
</feature>
<evidence type="ECO:0000256" key="2">
    <source>
        <dbReference type="SAM" id="SignalP"/>
    </source>
</evidence>
<dbReference type="EMBL" id="JALLAZ020001755">
    <property type="protein sequence ID" value="KAL3765264.1"/>
    <property type="molecule type" value="Genomic_DNA"/>
</dbReference>
<accession>A0ABD3MMY4</accession>
<sequence>MHYPTAALLLVLSITAPSTTATVATTKVGPLKNERPKEEDAVDEGTDPNSSAFVNDHDDSLPKSYKEKEENHPADDGILAIGTHTDTSLNNIRGTKGRVESSSQHGLMAHTDTSTLQSKADTVQPFGRIRALEAPPNFVQCENGLVIDNGGVIVVMSMPGPTLTCAEECGGDCCVGDGACDGFTGKVYRDGSCDGIHACFGAIIPTVSGGGCNGDYACKKANIPAVDDSCNRGKNSCSYVGYYGIVDGWMVKSCQGDKACFALAYAKSGKVHNVSKSCKGEQACAHNEYNTHGDILKSCNANHACIYQEDIISDMDTCCNNPVKLKCQNVTEDSLPKECIKHAPQGNPFKR</sequence>
<organism evidence="4 5">
    <name type="scientific">Stephanodiscus triporus</name>
    <dbReference type="NCBI Taxonomy" id="2934178"/>
    <lineage>
        <taxon>Eukaryota</taxon>
        <taxon>Sar</taxon>
        <taxon>Stramenopiles</taxon>
        <taxon>Ochrophyta</taxon>
        <taxon>Bacillariophyta</taxon>
        <taxon>Coscinodiscophyceae</taxon>
        <taxon>Thalassiosirophycidae</taxon>
        <taxon>Stephanodiscales</taxon>
        <taxon>Stephanodiscaceae</taxon>
        <taxon>Stephanodiscus</taxon>
    </lineage>
</organism>
<evidence type="ECO:0000313" key="4">
    <source>
        <dbReference type="EMBL" id="KAL3765264.1"/>
    </source>
</evidence>
<evidence type="ECO:0000256" key="1">
    <source>
        <dbReference type="SAM" id="MobiDB-lite"/>
    </source>
</evidence>
<comment type="caution">
    <text evidence="4">The sequence shown here is derived from an EMBL/GenBank/DDBJ whole genome shotgun (WGS) entry which is preliminary data.</text>
</comment>
<reference evidence="4 5" key="1">
    <citation type="submission" date="2024-10" db="EMBL/GenBank/DDBJ databases">
        <title>Updated reference genomes for cyclostephanoid diatoms.</title>
        <authorList>
            <person name="Roberts W.R."/>
            <person name="Alverson A.J."/>
        </authorList>
    </citation>
    <scope>NUCLEOTIDE SEQUENCE [LARGE SCALE GENOMIC DNA]</scope>
    <source>
        <strain evidence="4 5">AJA276-08</strain>
    </source>
</reference>
<proteinExistence type="predicted"/>
<protein>
    <recommendedName>
        <fullName evidence="3">DUF7640 domain-containing protein</fullName>
    </recommendedName>
</protein>
<feature type="domain" description="DUF7640" evidence="3">
    <location>
        <begin position="165"/>
        <end position="239"/>
    </location>
</feature>
<evidence type="ECO:0000259" key="3">
    <source>
        <dbReference type="Pfam" id="PF24646"/>
    </source>
</evidence>
<dbReference type="Pfam" id="PF24646">
    <property type="entry name" value="DUF7640"/>
    <property type="match status" value="1"/>
</dbReference>
<dbReference type="InterPro" id="IPR056057">
    <property type="entry name" value="DUF7640"/>
</dbReference>
<evidence type="ECO:0000313" key="5">
    <source>
        <dbReference type="Proteomes" id="UP001530315"/>
    </source>
</evidence>